<accession>A0A3P8F597</accession>
<evidence type="ECO:0000313" key="2">
    <source>
        <dbReference type="Proteomes" id="UP000269396"/>
    </source>
</evidence>
<gene>
    <name evidence="1" type="ORF">SMTD_LOCUS16477</name>
</gene>
<reference evidence="1 2" key="1">
    <citation type="submission" date="2018-11" db="EMBL/GenBank/DDBJ databases">
        <authorList>
            <consortium name="Pathogen Informatics"/>
        </authorList>
    </citation>
    <scope>NUCLEOTIDE SEQUENCE [LARGE SCALE GENOMIC DNA]</scope>
    <source>
        <strain>Denwood</strain>
        <strain evidence="2">Zambia</strain>
    </source>
</reference>
<dbReference type="AlphaFoldDB" id="A0A3P8F597"/>
<dbReference type="EMBL" id="UZAL01037225">
    <property type="protein sequence ID" value="VDP71412.1"/>
    <property type="molecule type" value="Genomic_DNA"/>
</dbReference>
<dbReference type="Proteomes" id="UP000269396">
    <property type="component" value="Unassembled WGS sequence"/>
</dbReference>
<name>A0A3P8F597_9TREM</name>
<protein>
    <submittedName>
        <fullName evidence="1">Uncharacterized protein</fullName>
    </submittedName>
</protein>
<proteinExistence type="predicted"/>
<keyword evidence="2" id="KW-1185">Reference proteome</keyword>
<sequence length="40" mass="4864">MCHMGLFSLYFSDPSSLCSRFCLHRNTRNTWNYYTFSSWC</sequence>
<organism evidence="1 2">
    <name type="scientific">Schistosoma mattheei</name>
    <dbReference type="NCBI Taxonomy" id="31246"/>
    <lineage>
        <taxon>Eukaryota</taxon>
        <taxon>Metazoa</taxon>
        <taxon>Spiralia</taxon>
        <taxon>Lophotrochozoa</taxon>
        <taxon>Platyhelminthes</taxon>
        <taxon>Trematoda</taxon>
        <taxon>Digenea</taxon>
        <taxon>Strigeidida</taxon>
        <taxon>Schistosomatoidea</taxon>
        <taxon>Schistosomatidae</taxon>
        <taxon>Schistosoma</taxon>
    </lineage>
</organism>
<evidence type="ECO:0000313" key="1">
    <source>
        <dbReference type="EMBL" id="VDP71412.1"/>
    </source>
</evidence>